<protein>
    <submittedName>
        <fullName evidence="1">Uncharacterized protein</fullName>
    </submittedName>
</protein>
<name>A0A0S1MK32_PHAPC</name>
<proteinExistence type="evidence at transcript level"/>
<reference evidence="1" key="1">
    <citation type="submission" date="2015-07" db="EMBL/GenBank/DDBJ databases">
        <title>Elucidating the P. pachyrhizi secretome and potential effectors.</title>
        <authorList>
            <person name="de Carvalho M.C.C.G."/>
            <person name="Nascimento L.C."/>
            <person name="Darben L.M."/>
            <person name="Polizel-Podanosqui A.M."/>
            <person name="Lopes-Caitar V.S."/>
            <person name="Rocha C.S."/>
            <person name="Qi M."/>
            <person name="Carazolle M."/>
            <person name="Kuwahara M.K."/>
            <person name="Pereira G.A.G."/>
            <person name="Abdelnoor R.V."/>
            <person name="Whitham S.A."/>
            <person name="Marcelino-Guimaraes F.C."/>
        </authorList>
    </citation>
    <scope>NUCLEOTIDE SEQUENCE</scope>
</reference>
<dbReference type="AlphaFoldDB" id="A0A0S1MK32"/>
<accession>A0A0S1MK32</accession>
<dbReference type="EMBL" id="KT247081">
    <property type="protein sequence ID" value="ALL41170.1"/>
    <property type="molecule type" value="mRNA"/>
</dbReference>
<organism evidence="1">
    <name type="scientific">Phakopsora pachyrhizi</name>
    <name type="common">Asian soybean rust disease fungus</name>
    <dbReference type="NCBI Taxonomy" id="170000"/>
    <lineage>
        <taxon>Eukaryota</taxon>
        <taxon>Fungi</taxon>
        <taxon>Dikarya</taxon>
        <taxon>Basidiomycota</taxon>
        <taxon>Pucciniomycotina</taxon>
        <taxon>Pucciniomycetes</taxon>
        <taxon>Pucciniales</taxon>
        <taxon>Phakopsoraceae</taxon>
        <taxon>Phakopsora</taxon>
    </lineage>
</organism>
<sequence>MFTVVKNKVILTSHVNSHVTCKSCTFQLSITAVSYTNSKICSYCLIRIVKFMNSIEPYQGNGSPIN</sequence>
<evidence type="ECO:0000313" key="1">
    <source>
        <dbReference type="EMBL" id="ALL41170.1"/>
    </source>
</evidence>